<evidence type="ECO:0000256" key="7">
    <source>
        <dbReference type="ARBA" id="ARBA00047899"/>
    </source>
</evidence>
<feature type="region of interest" description="Disordered" evidence="10">
    <location>
        <begin position="1"/>
        <end position="141"/>
    </location>
</feature>
<sequence>MSTPQPSSQPDIHPPANPHKRSTDQLRGPDFHNNNAINGIADPSAAPPRNGRSESTSGSDHSGDDAASSSMSKTKERFRSLTRNDKSRRTPSPGADRARKTPSPTHSAVSTSSRSPNKLGIFHRGGSSVSLQPKEKGHKEKEHAVHIPGRNGTAMPQNHSIVSLSGATQAHLGKKYGKWGRVLGSGAGGTVRLIKASTKNGGHVFAVKEFRPKRNGESDKEYQKKVTAEFCVGSTLKHPNIIETVDIVSDHGHYYEVMEYAPYDLFSVVMSGKMCRPEIYCVFRQICDGVEYLHSIGLAHRDLKLDNCVMTTSNVVKLIDFGTATVFHYPGKAQTKTTGIVGSDPYLAPEVLSKEPYDPRKTDVWSCAIIFMCMILRRFPWTMPDPKTDISYRGFVHAHPDLSKKPPVKPIRNQTAPVQSPRDLASLPARSATQIESSPEAETRSILTSSSSNSNSASTAPTTLTGEPGSISDTESLLSPDEQRNQSFRASAAQSTATLPAYAQPSIDTTFQGAKIDECDPSVLQFARPGRSTESLPMTPIRAHPNDAKIKGFALEDYNTPKPSPPIVSPHRHSLVAIKTDQTSLTKVAEPTKRRQRSDSVATFNGGGAESIFRLLPRETRPALRRMLFVEPTARCTLTDLLKGRGKTSGLLCGCHGRGGVETPPGGYCADHDCDPEEEDDGDEWLKSLVPCSDDHKPEHLHIKPVIDEKPSKRRFF</sequence>
<dbReference type="PROSITE" id="PS00108">
    <property type="entry name" value="PROTEIN_KINASE_ST"/>
    <property type="match status" value="1"/>
</dbReference>
<feature type="compositionally biased region" description="Basic and acidic residues" evidence="10">
    <location>
        <begin position="73"/>
        <end position="88"/>
    </location>
</feature>
<feature type="region of interest" description="Disordered" evidence="10">
    <location>
        <begin position="402"/>
        <end position="496"/>
    </location>
</feature>
<dbReference type="Pfam" id="PF00069">
    <property type="entry name" value="Pkinase"/>
    <property type="match status" value="1"/>
</dbReference>
<feature type="compositionally biased region" description="Polar residues" evidence="10">
    <location>
        <begin position="1"/>
        <end position="10"/>
    </location>
</feature>
<keyword evidence="4 9" id="KW-0547">Nucleotide-binding</keyword>
<evidence type="ECO:0000259" key="11">
    <source>
        <dbReference type="PROSITE" id="PS50011"/>
    </source>
</evidence>
<evidence type="ECO:0000313" key="12">
    <source>
        <dbReference type="EMBL" id="KZP24791.1"/>
    </source>
</evidence>
<evidence type="ECO:0000256" key="10">
    <source>
        <dbReference type="SAM" id="MobiDB-lite"/>
    </source>
</evidence>
<dbReference type="FunFam" id="1.10.510.10:FF:000595">
    <property type="entry name" value="Protein kinase, putative (AFU_orthologue AFUA_5G11840)"/>
    <property type="match status" value="1"/>
</dbReference>
<evidence type="ECO:0000313" key="13">
    <source>
        <dbReference type="Proteomes" id="UP000076532"/>
    </source>
</evidence>
<comment type="catalytic activity">
    <reaction evidence="8">
        <text>L-seryl-[protein] + ATP = O-phospho-L-seryl-[protein] + ADP + H(+)</text>
        <dbReference type="Rhea" id="RHEA:17989"/>
        <dbReference type="Rhea" id="RHEA-COMP:9863"/>
        <dbReference type="Rhea" id="RHEA-COMP:11604"/>
        <dbReference type="ChEBI" id="CHEBI:15378"/>
        <dbReference type="ChEBI" id="CHEBI:29999"/>
        <dbReference type="ChEBI" id="CHEBI:30616"/>
        <dbReference type="ChEBI" id="CHEBI:83421"/>
        <dbReference type="ChEBI" id="CHEBI:456216"/>
        <dbReference type="EC" id="2.7.11.1"/>
    </reaction>
</comment>
<dbReference type="SMART" id="SM00220">
    <property type="entry name" value="S_TKc"/>
    <property type="match status" value="1"/>
</dbReference>
<dbReference type="Proteomes" id="UP000076532">
    <property type="component" value="Unassembled WGS sequence"/>
</dbReference>
<evidence type="ECO:0000256" key="8">
    <source>
        <dbReference type="ARBA" id="ARBA00048679"/>
    </source>
</evidence>
<dbReference type="EMBL" id="KV417524">
    <property type="protein sequence ID" value="KZP24791.1"/>
    <property type="molecule type" value="Genomic_DNA"/>
</dbReference>
<evidence type="ECO:0000256" key="1">
    <source>
        <dbReference type="ARBA" id="ARBA00012513"/>
    </source>
</evidence>
<dbReference type="InterPro" id="IPR000719">
    <property type="entry name" value="Prot_kinase_dom"/>
</dbReference>
<dbReference type="GO" id="GO:0004674">
    <property type="term" value="F:protein serine/threonine kinase activity"/>
    <property type="evidence" value="ECO:0007669"/>
    <property type="project" value="UniProtKB-KW"/>
</dbReference>
<organism evidence="12 13">
    <name type="scientific">Athelia psychrophila</name>
    <dbReference type="NCBI Taxonomy" id="1759441"/>
    <lineage>
        <taxon>Eukaryota</taxon>
        <taxon>Fungi</taxon>
        <taxon>Dikarya</taxon>
        <taxon>Basidiomycota</taxon>
        <taxon>Agaricomycotina</taxon>
        <taxon>Agaricomycetes</taxon>
        <taxon>Agaricomycetidae</taxon>
        <taxon>Atheliales</taxon>
        <taxon>Atheliaceae</taxon>
        <taxon>Athelia</taxon>
    </lineage>
</organism>
<evidence type="ECO:0000256" key="3">
    <source>
        <dbReference type="ARBA" id="ARBA00022679"/>
    </source>
</evidence>
<keyword evidence="2" id="KW-0723">Serine/threonine-protein kinase</keyword>
<dbReference type="PROSITE" id="PS50011">
    <property type="entry name" value="PROTEIN_KINASE_DOM"/>
    <property type="match status" value="1"/>
</dbReference>
<protein>
    <recommendedName>
        <fullName evidence="1">non-specific serine/threonine protein kinase</fullName>
        <ecNumber evidence="1">2.7.11.1</ecNumber>
    </recommendedName>
</protein>
<feature type="compositionally biased region" description="Basic and acidic residues" evidence="10">
    <location>
        <begin position="21"/>
        <end position="30"/>
    </location>
</feature>
<proteinExistence type="predicted"/>
<dbReference type="STRING" id="436010.A0A166N9N4"/>
<dbReference type="OrthoDB" id="6513151at2759"/>
<keyword evidence="6 9" id="KW-0067">ATP-binding</keyword>
<feature type="binding site" evidence="9">
    <location>
        <position position="208"/>
    </location>
    <ligand>
        <name>ATP</name>
        <dbReference type="ChEBI" id="CHEBI:30616"/>
    </ligand>
</feature>
<dbReference type="InterPro" id="IPR008271">
    <property type="entry name" value="Ser/Thr_kinase_AS"/>
</dbReference>
<dbReference type="InterPro" id="IPR017441">
    <property type="entry name" value="Protein_kinase_ATP_BS"/>
</dbReference>
<gene>
    <name evidence="12" type="ORF">FIBSPDRAFT_856573</name>
</gene>
<feature type="compositionally biased region" description="Low complexity" evidence="10">
    <location>
        <begin position="53"/>
        <end position="72"/>
    </location>
</feature>
<feature type="domain" description="Protein kinase" evidence="11">
    <location>
        <begin position="177"/>
        <end position="507"/>
    </location>
</feature>
<dbReference type="InterPro" id="IPR011009">
    <property type="entry name" value="Kinase-like_dom_sf"/>
</dbReference>
<keyword evidence="5" id="KW-0418">Kinase</keyword>
<dbReference type="Gene3D" id="1.10.510.10">
    <property type="entry name" value="Transferase(Phosphotransferase) domain 1"/>
    <property type="match status" value="1"/>
</dbReference>
<dbReference type="GO" id="GO:0005524">
    <property type="term" value="F:ATP binding"/>
    <property type="evidence" value="ECO:0007669"/>
    <property type="project" value="UniProtKB-UniRule"/>
</dbReference>
<accession>A0A166N9N4</accession>
<dbReference type="PROSITE" id="PS00107">
    <property type="entry name" value="PROTEIN_KINASE_ATP"/>
    <property type="match status" value="1"/>
</dbReference>
<dbReference type="AlphaFoldDB" id="A0A166N9N4"/>
<keyword evidence="3" id="KW-0808">Transferase</keyword>
<name>A0A166N9N4_9AGAM</name>
<evidence type="ECO:0000256" key="9">
    <source>
        <dbReference type="PROSITE-ProRule" id="PRU10141"/>
    </source>
</evidence>
<evidence type="ECO:0000256" key="2">
    <source>
        <dbReference type="ARBA" id="ARBA00022527"/>
    </source>
</evidence>
<evidence type="ECO:0000256" key="4">
    <source>
        <dbReference type="ARBA" id="ARBA00022741"/>
    </source>
</evidence>
<evidence type="ECO:0000256" key="5">
    <source>
        <dbReference type="ARBA" id="ARBA00022777"/>
    </source>
</evidence>
<dbReference type="PANTHER" id="PTHR24343">
    <property type="entry name" value="SERINE/THREONINE KINASE"/>
    <property type="match status" value="1"/>
</dbReference>
<evidence type="ECO:0000256" key="6">
    <source>
        <dbReference type="ARBA" id="ARBA00022840"/>
    </source>
</evidence>
<feature type="compositionally biased region" description="Polar residues" evidence="10">
    <location>
        <begin position="102"/>
        <end position="116"/>
    </location>
</feature>
<dbReference type="SUPFAM" id="SSF56112">
    <property type="entry name" value="Protein kinase-like (PK-like)"/>
    <property type="match status" value="1"/>
</dbReference>
<keyword evidence="13" id="KW-1185">Reference proteome</keyword>
<feature type="compositionally biased region" description="Polar residues" evidence="10">
    <location>
        <begin position="485"/>
        <end position="496"/>
    </location>
</feature>
<reference evidence="12 13" key="1">
    <citation type="journal article" date="2016" name="Mol. Biol. Evol.">
        <title>Comparative Genomics of Early-Diverging Mushroom-Forming Fungi Provides Insights into the Origins of Lignocellulose Decay Capabilities.</title>
        <authorList>
            <person name="Nagy L.G."/>
            <person name="Riley R."/>
            <person name="Tritt A."/>
            <person name="Adam C."/>
            <person name="Daum C."/>
            <person name="Floudas D."/>
            <person name="Sun H."/>
            <person name="Yadav J.S."/>
            <person name="Pangilinan J."/>
            <person name="Larsson K.H."/>
            <person name="Matsuura K."/>
            <person name="Barry K."/>
            <person name="Labutti K."/>
            <person name="Kuo R."/>
            <person name="Ohm R.A."/>
            <person name="Bhattacharya S.S."/>
            <person name="Shirouzu T."/>
            <person name="Yoshinaga Y."/>
            <person name="Martin F.M."/>
            <person name="Grigoriev I.V."/>
            <person name="Hibbett D.S."/>
        </authorList>
    </citation>
    <scope>NUCLEOTIDE SEQUENCE [LARGE SCALE GENOMIC DNA]</scope>
    <source>
        <strain evidence="12 13">CBS 109695</strain>
    </source>
</reference>
<feature type="compositionally biased region" description="Low complexity" evidence="10">
    <location>
        <begin position="444"/>
        <end position="465"/>
    </location>
</feature>
<dbReference type="EC" id="2.7.11.1" evidence="1"/>
<comment type="catalytic activity">
    <reaction evidence="7">
        <text>L-threonyl-[protein] + ATP = O-phospho-L-threonyl-[protein] + ADP + H(+)</text>
        <dbReference type="Rhea" id="RHEA:46608"/>
        <dbReference type="Rhea" id="RHEA-COMP:11060"/>
        <dbReference type="Rhea" id="RHEA-COMP:11605"/>
        <dbReference type="ChEBI" id="CHEBI:15378"/>
        <dbReference type="ChEBI" id="CHEBI:30013"/>
        <dbReference type="ChEBI" id="CHEBI:30616"/>
        <dbReference type="ChEBI" id="CHEBI:61977"/>
        <dbReference type="ChEBI" id="CHEBI:456216"/>
        <dbReference type="EC" id="2.7.11.1"/>
    </reaction>
</comment>
<dbReference type="GO" id="GO:0005829">
    <property type="term" value="C:cytosol"/>
    <property type="evidence" value="ECO:0007669"/>
    <property type="project" value="TreeGrafter"/>
</dbReference>
<dbReference type="PANTHER" id="PTHR24343:SF137">
    <property type="entry name" value="SERINE_THREONINE-PROTEIN KINASE HRK1"/>
    <property type="match status" value="1"/>
</dbReference>